<evidence type="ECO:0000256" key="1">
    <source>
        <dbReference type="ARBA" id="ARBA00002579"/>
    </source>
</evidence>
<organism evidence="7 8">
    <name type="scientific">Alistipes communis</name>
    <dbReference type="NCBI Taxonomy" id="2585118"/>
    <lineage>
        <taxon>Bacteria</taxon>
        <taxon>Pseudomonadati</taxon>
        <taxon>Bacteroidota</taxon>
        <taxon>Bacteroidia</taxon>
        <taxon>Bacteroidales</taxon>
        <taxon>Rikenellaceae</taxon>
        <taxon>Alistipes</taxon>
    </lineage>
</organism>
<name>A0A3D3YKY4_9BACT</name>
<dbReference type="EMBL" id="AP019735">
    <property type="protein sequence ID" value="BBL04995.1"/>
    <property type="molecule type" value="Genomic_DNA"/>
</dbReference>
<dbReference type="AlphaFoldDB" id="A0A3D3YKY4"/>
<evidence type="ECO:0000256" key="5">
    <source>
        <dbReference type="ARBA" id="ARBA00022840"/>
    </source>
</evidence>
<dbReference type="GeneID" id="78343026"/>
<evidence type="ECO:0000256" key="2">
    <source>
        <dbReference type="ARBA" id="ARBA00005417"/>
    </source>
</evidence>
<dbReference type="PROSITE" id="PS50893">
    <property type="entry name" value="ABC_TRANSPORTER_2"/>
    <property type="match status" value="1"/>
</dbReference>
<keyword evidence="5 7" id="KW-0067">ATP-binding</keyword>
<sequence length="247" mass="28098">MSGKRVIELRDVAIYHAENPFGRQSAERLVRSGELVLSEVDFSVEEGEFVYLIGRVGSGKSTLLKTLYADVQLLVGEGCVVGFDLRKLRRRQIPYLRRKIGIVFQDYQLLTDRNVFQNLYYVMRATGWRAEAEIRRRIDEVLQLVGLEAKHYKMPFELSGGEQQRLVIARALLNKPRLLLADEPTGNLDPVTADGIMRLFLTIARSGCAVVMSTHNTNLIEEYPARTLVFEKGRVKEVDMQALLGRI</sequence>
<keyword evidence="8" id="KW-1185">Reference proteome</keyword>
<dbReference type="STRING" id="1118061.GCA_000311925_00340"/>
<dbReference type="GO" id="GO:0016887">
    <property type="term" value="F:ATP hydrolysis activity"/>
    <property type="evidence" value="ECO:0007669"/>
    <property type="project" value="InterPro"/>
</dbReference>
<comment type="similarity">
    <text evidence="2">Belongs to the ABC transporter superfamily.</text>
</comment>
<dbReference type="GO" id="GO:0005524">
    <property type="term" value="F:ATP binding"/>
    <property type="evidence" value="ECO:0007669"/>
    <property type="project" value="UniProtKB-KW"/>
</dbReference>
<feature type="domain" description="ABC transporter" evidence="6">
    <location>
        <begin position="7"/>
        <end position="247"/>
    </location>
</feature>
<dbReference type="SUPFAM" id="SSF52540">
    <property type="entry name" value="P-loop containing nucleoside triphosphate hydrolases"/>
    <property type="match status" value="1"/>
</dbReference>
<dbReference type="InterPro" id="IPR015854">
    <property type="entry name" value="ABC_transpr_LolD-like"/>
</dbReference>
<dbReference type="RefSeq" id="WP_026074730.1">
    <property type="nucleotide sequence ID" value="NZ_AP019735.1"/>
</dbReference>
<dbReference type="InterPro" id="IPR017871">
    <property type="entry name" value="ABC_transporter-like_CS"/>
</dbReference>
<accession>A0A4Y1XME8</accession>
<dbReference type="InterPro" id="IPR003593">
    <property type="entry name" value="AAA+_ATPase"/>
</dbReference>
<keyword evidence="4" id="KW-0547">Nucleotide-binding</keyword>
<evidence type="ECO:0000259" key="6">
    <source>
        <dbReference type="PROSITE" id="PS50893"/>
    </source>
</evidence>
<dbReference type="GO" id="GO:0005886">
    <property type="term" value="C:plasma membrane"/>
    <property type="evidence" value="ECO:0007669"/>
    <property type="project" value="UniProtKB-ARBA"/>
</dbReference>
<proteinExistence type="inferred from homology"/>
<dbReference type="GO" id="GO:0022857">
    <property type="term" value="F:transmembrane transporter activity"/>
    <property type="evidence" value="ECO:0007669"/>
    <property type="project" value="TreeGrafter"/>
</dbReference>
<dbReference type="OrthoDB" id="9802264at2"/>
<evidence type="ECO:0000313" key="7">
    <source>
        <dbReference type="EMBL" id="BBL04995.1"/>
    </source>
</evidence>
<dbReference type="FunFam" id="3.40.50.300:FF:000056">
    <property type="entry name" value="Cell division ATP-binding protein FtsE"/>
    <property type="match status" value="1"/>
</dbReference>
<dbReference type="SMART" id="SM00382">
    <property type="entry name" value="AAA"/>
    <property type="match status" value="1"/>
</dbReference>
<protein>
    <recommendedName>
        <fullName evidence="3">Cell division ATP-binding protein FtsE</fullName>
    </recommendedName>
</protein>
<dbReference type="PANTHER" id="PTHR24220:SF470">
    <property type="entry name" value="CELL DIVISION ATP-BINDING PROTEIN FTSE"/>
    <property type="match status" value="1"/>
</dbReference>
<reference evidence="8" key="1">
    <citation type="submission" date="2019-06" db="EMBL/GenBank/DDBJ databases">
        <title>Alistipes onderdonkii subsp. vulgaris subsp. nov., Alistipes dispar sp. nov. and Alistipes communis sp. nov., isolated from human faeces, and creation of Alistipes onderdonkii subsp. onderdonkii subsp. nov.</title>
        <authorList>
            <person name="Sakamoto M."/>
            <person name="Ikeyama N."/>
            <person name="Ogata Y."/>
            <person name="Suda W."/>
            <person name="Iino T."/>
            <person name="Hattori M."/>
            <person name="Ohkuma M."/>
        </authorList>
    </citation>
    <scope>NUCLEOTIDE SEQUENCE [LARGE SCALE GENOMIC DNA]</scope>
    <source>
        <strain evidence="8">5CBH24</strain>
    </source>
</reference>
<evidence type="ECO:0000256" key="4">
    <source>
        <dbReference type="ARBA" id="ARBA00022741"/>
    </source>
</evidence>
<dbReference type="PANTHER" id="PTHR24220">
    <property type="entry name" value="IMPORT ATP-BINDING PROTEIN"/>
    <property type="match status" value="1"/>
</dbReference>
<dbReference type="KEGG" id="acou:A5CBH24_23080"/>
<dbReference type="InterPro" id="IPR027417">
    <property type="entry name" value="P-loop_NTPase"/>
</dbReference>
<comment type="function">
    <text evidence="1">Part of the ABC transporter FtsEX involved in cellular division. Important for assembly or stability of the septal ring.</text>
</comment>
<dbReference type="Proteomes" id="UP000318946">
    <property type="component" value="Chromosome"/>
</dbReference>
<dbReference type="Gene3D" id="3.40.50.300">
    <property type="entry name" value="P-loop containing nucleotide triphosphate hydrolases"/>
    <property type="match status" value="1"/>
</dbReference>
<evidence type="ECO:0000313" key="8">
    <source>
        <dbReference type="Proteomes" id="UP000318946"/>
    </source>
</evidence>
<dbReference type="PROSITE" id="PS00211">
    <property type="entry name" value="ABC_TRANSPORTER_1"/>
    <property type="match status" value="1"/>
</dbReference>
<evidence type="ECO:0000256" key="3">
    <source>
        <dbReference type="ARBA" id="ARBA00020019"/>
    </source>
</evidence>
<dbReference type="InterPro" id="IPR003439">
    <property type="entry name" value="ABC_transporter-like_ATP-bd"/>
</dbReference>
<accession>A0A4Y1WWA8</accession>
<accession>A0A3D3YKY4</accession>
<gene>
    <name evidence="7" type="ORF">A5CBH24_23080</name>
</gene>
<dbReference type="Pfam" id="PF00005">
    <property type="entry name" value="ABC_tran"/>
    <property type="match status" value="1"/>
</dbReference>